<evidence type="ECO:0000259" key="2">
    <source>
        <dbReference type="Pfam" id="PF00339"/>
    </source>
</evidence>
<evidence type="ECO:0000313" key="3">
    <source>
        <dbReference type="EMBL" id="CDS07064.1"/>
    </source>
</evidence>
<feature type="compositionally biased region" description="Low complexity" evidence="1">
    <location>
        <begin position="61"/>
        <end position="80"/>
    </location>
</feature>
<dbReference type="InterPro" id="IPR014752">
    <property type="entry name" value="Arrestin-like_C"/>
</dbReference>
<feature type="domain" description="Arrestin-like N-terminal" evidence="2">
    <location>
        <begin position="93"/>
        <end position="221"/>
    </location>
</feature>
<dbReference type="Gene3D" id="2.60.40.640">
    <property type="match status" value="1"/>
</dbReference>
<dbReference type="PANTHER" id="PTHR11188">
    <property type="entry name" value="ARRESTIN DOMAIN CONTAINING PROTEIN"/>
    <property type="match status" value="1"/>
</dbReference>
<organism evidence="3">
    <name type="scientific">Lichtheimia ramosa</name>
    <dbReference type="NCBI Taxonomy" id="688394"/>
    <lineage>
        <taxon>Eukaryota</taxon>
        <taxon>Fungi</taxon>
        <taxon>Fungi incertae sedis</taxon>
        <taxon>Mucoromycota</taxon>
        <taxon>Mucoromycotina</taxon>
        <taxon>Mucoromycetes</taxon>
        <taxon>Mucorales</taxon>
        <taxon>Lichtheimiaceae</taxon>
        <taxon>Lichtheimia</taxon>
    </lineage>
</organism>
<dbReference type="GO" id="GO:0005737">
    <property type="term" value="C:cytoplasm"/>
    <property type="evidence" value="ECO:0007669"/>
    <property type="project" value="TreeGrafter"/>
</dbReference>
<dbReference type="InterPro" id="IPR014756">
    <property type="entry name" value="Ig_E-set"/>
</dbReference>
<dbReference type="OrthoDB" id="9984275at2759"/>
<feature type="region of interest" description="Disordered" evidence="1">
    <location>
        <begin position="29"/>
        <end position="88"/>
    </location>
</feature>
<dbReference type="Pfam" id="PF00339">
    <property type="entry name" value="Arrestin_N"/>
    <property type="match status" value="1"/>
</dbReference>
<dbReference type="EMBL" id="LK023323">
    <property type="protein sequence ID" value="CDS07064.1"/>
    <property type="molecule type" value="Genomic_DNA"/>
</dbReference>
<feature type="compositionally biased region" description="Polar residues" evidence="1">
    <location>
        <begin position="43"/>
        <end position="60"/>
    </location>
</feature>
<dbReference type="AlphaFoldDB" id="A0A077WIT8"/>
<accession>A0A077WIT8</accession>
<reference evidence="3" key="1">
    <citation type="journal article" date="2014" name="Genome Announc.">
        <title>De novo whole-genome sequence and genome annotation of Lichtheimia ramosa.</title>
        <authorList>
            <person name="Linde J."/>
            <person name="Schwartze V."/>
            <person name="Binder U."/>
            <person name="Lass-Florl C."/>
            <person name="Voigt K."/>
            <person name="Horn F."/>
        </authorList>
    </citation>
    <scope>NUCLEOTIDE SEQUENCE</scope>
    <source>
        <strain evidence="3">JMRC FSU:6197</strain>
    </source>
</reference>
<dbReference type="InterPro" id="IPR011021">
    <property type="entry name" value="Arrestin-like_N"/>
</dbReference>
<proteinExistence type="predicted"/>
<name>A0A077WIT8_9FUNG</name>
<gene>
    <name evidence="3" type="ORF">LRAMOSA09587</name>
</gene>
<dbReference type="SUPFAM" id="SSF81296">
    <property type="entry name" value="E set domains"/>
    <property type="match status" value="1"/>
</dbReference>
<dbReference type="InterPro" id="IPR050357">
    <property type="entry name" value="Arrestin_domain-protein"/>
</dbReference>
<dbReference type="PANTHER" id="PTHR11188:SF17">
    <property type="entry name" value="FI21816P1"/>
    <property type="match status" value="1"/>
</dbReference>
<sequence length="510" mass="56711">MTPPLLATSMLQYPSPTPSALNINTTLSDNSNATSTLRHHQSNNDNTLQQGRSRGLSLSLTGANTGLNRANGNNNSTSSLPSPPKIAQPSTVSIQFDCAQQLVLRPGRIVRGTVILNATRPIHASQIRINLRAEEMVAIKVKDKPHCCLHKVTVVHFEVDTKVWGHETSAFVLNTWQTLEPGTHRFPFALKFCNVNFPPSVNEPTGCSIQYLWTAHVDGAAFQPSLRSKQYSTPFRPIICAPMPVPCALEDWLYKSDMRTPYAYVKVSLSQQVFCPVDWVDIQLEIRCLPSDMIISGLGYTFKKHHDGKLRVQQGTAYRKEESVIVSETSVGIPGNDGEARIPLHFRLPTRGVSPSFTSRHLRVYYSLVLHIECQQGTGRLLKKNNLHKADLIVPVAIANLQHDQMLQVPNLTAIQPYHTSDDVPMFFDPSLDEPPSTPLLTANGTGAACMLQQNSTPPLQSPPNYFSLHTLPPQLRKQKRVERVTHTSHTFLGDNVDAVDIVDIFDDEW</sequence>
<protein>
    <recommendedName>
        <fullName evidence="2">Arrestin-like N-terminal domain-containing protein</fullName>
    </recommendedName>
</protein>
<dbReference type="GO" id="GO:0015031">
    <property type="term" value="P:protein transport"/>
    <property type="evidence" value="ECO:0007669"/>
    <property type="project" value="TreeGrafter"/>
</dbReference>
<evidence type="ECO:0000256" key="1">
    <source>
        <dbReference type="SAM" id="MobiDB-lite"/>
    </source>
</evidence>